<dbReference type="OrthoDB" id="5641564at2"/>
<sequence>MFYKTCLGLLCAGTLMAAPVFAAAPEALKAAPTIDIKLQPNETQTFQNPAFWPVEGSCVVSTEDESDDLYAFMKSRSGSVNGIPLKKGESITVTVHDGETFKLKAEAGAEVEVTNLGNSVVKGHCVAR</sequence>
<dbReference type="AlphaFoldDB" id="A0A0W0TPD6"/>
<proteinExistence type="predicted"/>
<accession>A0A0W0TPD6</accession>
<keyword evidence="2" id="KW-1185">Reference proteome</keyword>
<organism evidence="1 2">
    <name type="scientific">Legionella geestiana</name>
    <dbReference type="NCBI Taxonomy" id="45065"/>
    <lineage>
        <taxon>Bacteria</taxon>
        <taxon>Pseudomonadati</taxon>
        <taxon>Pseudomonadota</taxon>
        <taxon>Gammaproteobacteria</taxon>
        <taxon>Legionellales</taxon>
        <taxon>Legionellaceae</taxon>
        <taxon>Legionella</taxon>
    </lineage>
</organism>
<reference evidence="1 2" key="1">
    <citation type="submission" date="2015-11" db="EMBL/GenBank/DDBJ databases">
        <title>Genomic analysis of 38 Legionella species identifies large and diverse effector repertoires.</title>
        <authorList>
            <person name="Burstein D."/>
            <person name="Amaro F."/>
            <person name="Zusman T."/>
            <person name="Lifshitz Z."/>
            <person name="Cohen O."/>
            <person name="Gilbert J.A."/>
            <person name="Pupko T."/>
            <person name="Shuman H.A."/>
            <person name="Segal G."/>
        </authorList>
    </citation>
    <scope>NUCLEOTIDE SEQUENCE [LARGE SCALE GENOMIC DNA]</scope>
    <source>
        <strain evidence="1 2">ATCC 49504</strain>
    </source>
</reference>
<dbReference type="PATRIC" id="fig|45065.4.peg.1931"/>
<comment type="caution">
    <text evidence="1">The sequence shown here is derived from an EMBL/GenBank/DDBJ whole genome shotgun (WGS) entry which is preliminary data.</text>
</comment>
<gene>
    <name evidence="1" type="ORF">Lgee_1780</name>
</gene>
<dbReference type="EMBL" id="LNYC01000070">
    <property type="protein sequence ID" value="KTC97459.1"/>
    <property type="molecule type" value="Genomic_DNA"/>
</dbReference>
<dbReference type="RefSeq" id="WP_028387128.1">
    <property type="nucleotide sequence ID" value="NZ_CAAAHN010000003.1"/>
</dbReference>
<dbReference type="Proteomes" id="UP000054785">
    <property type="component" value="Unassembled WGS sequence"/>
</dbReference>
<name>A0A0W0TPD6_9GAMM</name>
<evidence type="ECO:0000313" key="1">
    <source>
        <dbReference type="EMBL" id="KTC97459.1"/>
    </source>
</evidence>
<evidence type="ECO:0000313" key="2">
    <source>
        <dbReference type="Proteomes" id="UP000054785"/>
    </source>
</evidence>
<protein>
    <submittedName>
        <fullName evidence="1">Uncharacterized protein</fullName>
    </submittedName>
</protein>